<dbReference type="RefSeq" id="WP_190601460.1">
    <property type="nucleotide sequence ID" value="NZ_CP021056.1"/>
</dbReference>
<reference evidence="1" key="1">
    <citation type="submission" date="2017-04" db="EMBL/GenBank/DDBJ databases">
        <title>Genome deletions in a multicellular cyanobacterial endosymbiont for morphological adaptation in marine diatoms.</title>
        <authorList>
            <person name="Wang Y."/>
            <person name="Gao H."/>
            <person name="Li R."/>
            <person name="Xu X."/>
        </authorList>
    </citation>
    <scope>NUCLEOTIDE SEQUENCE</scope>
    <source>
        <strain evidence="1">FACHB 800</strain>
    </source>
</reference>
<dbReference type="KEGG" id="rsin:B6N60_03321"/>
<gene>
    <name evidence="1" type="ORF">B6N60_03321</name>
</gene>
<dbReference type="SUPFAM" id="SSF53795">
    <property type="entry name" value="PEP carboxykinase-like"/>
    <property type="match status" value="1"/>
</dbReference>
<dbReference type="Proteomes" id="UP000683511">
    <property type="component" value="Chromosome"/>
</dbReference>
<proteinExistence type="predicted"/>
<dbReference type="InterPro" id="IPR027417">
    <property type="entry name" value="P-loop_NTPase"/>
</dbReference>
<keyword evidence="2" id="KW-1185">Reference proteome</keyword>
<evidence type="ECO:0008006" key="3">
    <source>
        <dbReference type="Google" id="ProtNLM"/>
    </source>
</evidence>
<dbReference type="Gene3D" id="3.40.50.300">
    <property type="entry name" value="P-loop containing nucleotide triphosphate hydrolases"/>
    <property type="match status" value="1"/>
</dbReference>
<accession>A0A975Y5U9</accession>
<name>A0A975Y5U9_9NOST</name>
<evidence type="ECO:0000313" key="2">
    <source>
        <dbReference type="Proteomes" id="UP000683511"/>
    </source>
</evidence>
<evidence type="ECO:0000313" key="1">
    <source>
        <dbReference type="EMBL" id="QXE24615.1"/>
    </source>
</evidence>
<organism evidence="1 2">
    <name type="scientific">Richelia sinica FACHB-800</name>
    <dbReference type="NCBI Taxonomy" id="1357546"/>
    <lineage>
        <taxon>Bacteria</taxon>
        <taxon>Bacillati</taxon>
        <taxon>Cyanobacteriota</taxon>
        <taxon>Cyanophyceae</taxon>
        <taxon>Nostocales</taxon>
        <taxon>Nostocaceae</taxon>
        <taxon>Richelia</taxon>
    </lineage>
</organism>
<dbReference type="AlphaFoldDB" id="A0A975Y5U9"/>
<dbReference type="EMBL" id="CP021056">
    <property type="protein sequence ID" value="QXE24615.1"/>
    <property type="molecule type" value="Genomic_DNA"/>
</dbReference>
<protein>
    <recommendedName>
        <fullName evidence="3">Serine kinase</fullName>
    </recommendedName>
</protein>
<sequence>MFSYLAYGLYIKSEIPLPELVSVPGNGEVSIRLEHHKTIPSAVAGNHDLFINIDLEESILYDRDAALFVIRHGREIIVTPVTDDERLIGLYLIGTIMSILLYQRGLFILHGSAIAFHDNAVVFVGKSGWGKSTMAAALHAKGYRIITDDVVAAKVEGDVITLFPGYPQLKLFPKVAEVLGHNKSDLLFLHPELNKGGFRVADEFSQTALPIKQIYMLAQGDSIGIEPLPPRSAFVELMRHSLPTRWYQTHNVAQFQQCTSIVKHIPIYQLQRTDDLRSLPTLADMVEKHLADELQPSLV</sequence>